<keyword evidence="5 8" id="KW-0443">Lipid metabolism</keyword>
<dbReference type="PROSITE" id="PS00957">
    <property type="entry name" value="NAD_G3PDH"/>
    <property type="match status" value="1"/>
</dbReference>
<dbReference type="PANTHER" id="PTHR11728">
    <property type="entry name" value="GLYCEROL-3-PHOSPHATE DEHYDROGENASE"/>
    <property type="match status" value="1"/>
</dbReference>
<dbReference type="GO" id="GO:0141152">
    <property type="term" value="F:glycerol-3-phosphate dehydrogenase (NAD+) activity"/>
    <property type="evidence" value="ECO:0007669"/>
    <property type="project" value="RHEA"/>
</dbReference>
<dbReference type="GO" id="GO:0051287">
    <property type="term" value="F:NAD binding"/>
    <property type="evidence" value="ECO:0007669"/>
    <property type="project" value="InterPro"/>
</dbReference>
<evidence type="ECO:0000256" key="4">
    <source>
        <dbReference type="ARBA" id="ARBA00023027"/>
    </source>
</evidence>
<feature type="binding site" evidence="10">
    <location>
        <begin position="256"/>
        <end position="257"/>
    </location>
    <ligand>
        <name>substrate</name>
    </ligand>
</feature>
<dbReference type="Pfam" id="PF07479">
    <property type="entry name" value="NAD_Gly3P_dh_C"/>
    <property type="match status" value="1"/>
</dbReference>
<evidence type="ECO:0000256" key="3">
    <source>
        <dbReference type="ARBA" id="ARBA00023002"/>
    </source>
</evidence>
<feature type="binding site" evidence="11">
    <location>
        <begin position="12"/>
        <end position="17"/>
    </location>
    <ligand>
        <name>NAD(+)</name>
        <dbReference type="ChEBI" id="CHEBI:57540"/>
    </ligand>
</feature>
<feature type="binding site" evidence="8">
    <location>
        <position position="256"/>
    </location>
    <ligand>
        <name>NADPH</name>
        <dbReference type="ChEBI" id="CHEBI:57783"/>
    </ligand>
</feature>
<keyword evidence="4 8" id="KW-0520">NAD</keyword>
<feature type="binding site" evidence="8">
    <location>
        <position position="245"/>
    </location>
    <ligand>
        <name>sn-glycerol 3-phosphate</name>
        <dbReference type="ChEBI" id="CHEBI:57597"/>
    </ligand>
</feature>
<dbReference type="RefSeq" id="WP_073708795.1">
    <property type="nucleotide sequence ID" value="NZ_MQSV01000002.1"/>
</dbReference>
<feature type="binding site" evidence="8">
    <location>
        <position position="52"/>
    </location>
    <ligand>
        <name>NADPH</name>
        <dbReference type="ChEBI" id="CHEBI:57783"/>
    </ligand>
</feature>
<comment type="caution">
    <text evidence="8">Lacks conserved residue(s) required for the propagation of feature annotation.</text>
</comment>
<feature type="binding site" evidence="8">
    <location>
        <position position="109"/>
    </location>
    <ligand>
        <name>sn-glycerol 3-phosphate</name>
        <dbReference type="ChEBI" id="CHEBI:57597"/>
    </ligand>
</feature>
<comment type="function">
    <text evidence="8">Catalyzes the reduction of the glycolytic intermediate dihydroxyacetone phosphate (DHAP) to sn-glycerol 3-phosphate (G3P), the key precursor for phospholipid synthesis.</text>
</comment>
<feature type="binding site" evidence="8">
    <location>
        <position position="257"/>
    </location>
    <ligand>
        <name>sn-glycerol 3-phosphate</name>
        <dbReference type="ChEBI" id="CHEBI:57597"/>
    </ligand>
</feature>
<evidence type="ECO:0000256" key="9">
    <source>
        <dbReference type="PIRSR" id="PIRSR000114-1"/>
    </source>
</evidence>
<keyword evidence="2 8" id="KW-0444">Lipid biosynthesis</keyword>
<dbReference type="GO" id="GO:0005975">
    <property type="term" value="P:carbohydrate metabolic process"/>
    <property type="evidence" value="ECO:0007669"/>
    <property type="project" value="InterPro"/>
</dbReference>
<dbReference type="PRINTS" id="PR00077">
    <property type="entry name" value="GPDHDRGNASE"/>
</dbReference>
<comment type="similarity">
    <text evidence="1 8 12">Belongs to the NAD-dependent glycerol-3-phosphate dehydrogenase family.</text>
</comment>
<dbReference type="SUPFAM" id="SSF48179">
    <property type="entry name" value="6-phosphogluconate dehydrogenase C-terminal domain-like"/>
    <property type="match status" value="1"/>
</dbReference>
<dbReference type="InterPro" id="IPR011128">
    <property type="entry name" value="G3P_DH_NAD-dep_N"/>
</dbReference>
<protein>
    <recommendedName>
        <fullName evidence="8">Glycerol-3-phosphate dehydrogenase [NAD(P)+]</fullName>
        <ecNumber evidence="8">1.1.1.94</ecNumber>
    </recommendedName>
    <alternativeName>
        <fullName evidence="8">NAD(P)(+)-dependent glycerol-3-phosphate dehydrogenase</fullName>
    </alternativeName>
    <alternativeName>
        <fullName evidence="8">NAD(P)H-dependent dihydroxyacetone-phosphate reductase</fullName>
    </alternativeName>
</protein>
<dbReference type="FunFam" id="1.10.1040.10:FF:000001">
    <property type="entry name" value="Glycerol-3-phosphate dehydrogenase [NAD(P)+]"/>
    <property type="match status" value="1"/>
</dbReference>
<dbReference type="GO" id="GO:0006650">
    <property type="term" value="P:glycerophospholipid metabolic process"/>
    <property type="evidence" value="ECO:0007669"/>
    <property type="project" value="UniProtKB-UniRule"/>
</dbReference>
<feature type="binding site" evidence="8">
    <location>
        <position position="282"/>
    </location>
    <ligand>
        <name>NADPH</name>
        <dbReference type="ChEBI" id="CHEBI:57783"/>
    </ligand>
</feature>
<evidence type="ECO:0000256" key="11">
    <source>
        <dbReference type="PIRSR" id="PIRSR000114-3"/>
    </source>
</evidence>
<dbReference type="PIRSF" id="PIRSF000114">
    <property type="entry name" value="Glycerol-3-P_dh"/>
    <property type="match status" value="1"/>
</dbReference>
<dbReference type="GO" id="GO:0046168">
    <property type="term" value="P:glycerol-3-phosphate catabolic process"/>
    <property type="evidence" value="ECO:0007669"/>
    <property type="project" value="InterPro"/>
</dbReference>
<comment type="caution">
    <text evidence="16">The sequence shown here is derived from an EMBL/GenBank/DDBJ whole genome shotgun (WGS) entry which is preliminary data.</text>
</comment>
<dbReference type="Gene3D" id="3.40.50.720">
    <property type="entry name" value="NAD(P)-binding Rossmann-like Domain"/>
    <property type="match status" value="1"/>
</dbReference>
<dbReference type="HAMAP" id="MF_00394">
    <property type="entry name" value="NAD_Glyc3P_dehydrog"/>
    <property type="match status" value="1"/>
</dbReference>
<dbReference type="GO" id="GO:0141153">
    <property type="term" value="F:glycerol-3-phosphate dehydrogenase (NADP+) activity"/>
    <property type="evidence" value="ECO:0007669"/>
    <property type="project" value="RHEA"/>
</dbReference>
<feature type="binding site" evidence="10">
    <location>
        <position position="109"/>
    </location>
    <ligand>
        <name>substrate</name>
    </ligand>
</feature>
<evidence type="ECO:0000256" key="7">
    <source>
        <dbReference type="ARBA" id="ARBA00023264"/>
    </source>
</evidence>
<accession>A0A1Q5PMN6</accession>
<keyword evidence="17" id="KW-1185">Reference proteome</keyword>
<dbReference type="UniPathway" id="UPA00940"/>
<dbReference type="Proteomes" id="UP000186785">
    <property type="component" value="Unassembled WGS sequence"/>
</dbReference>
<comment type="catalytic activity">
    <reaction evidence="8 13">
        <text>sn-glycerol 3-phosphate + NADP(+) = dihydroxyacetone phosphate + NADPH + H(+)</text>
        <dbReference type="Rhea" id="RHEA:11096"/>
        <dbReference type="ChEBI" id="CHEBI:15378"/>
        <dbReference type="ChEBI" id="CHEBI:57597"/>
        <dbReference type="ChEBI" id="CHEBI:57642"/>
        <dbReference type="ChEBI" id="CHEBI:57783"/>
        <dbReference type="ChEBI" id="CHEBI:58349"/>
        <dbReference type="EC" id="1.1.1.94"/>
    </reaction>
</comment>
<evidence type="ECO:0000313" key="16">
    <source>
        <dbReference type="EMBL" id="OKL48787.1"/>
    </source>
</evidence>
<dbReference type="AlphaFoldDB" id="A0A1Q5PMN6"/>
<dbReference type="InterPro" id="IPR006168">
    <property type="entry name" value="G3P_DH_NAD-dep"/>
</dbReference>
<keyword evidence="7 8" id="KW-1208">Phospholipid metabolism</keyword>
<dbReference type="Pfam" id="PF01210">
    <property type="entry name" value="NAD_Gly3P_dh_N"/>
    <property type="match status" value="1"/>
</dbReference>
<evidence type="ECO:0000256" key="13">
    <source>
        <dbReference type="RuleBase" id="RU000439"/>
    </source>
</evidence>
<gene>
    <name evidence="8" type="primary">gpsA</name>
    <name evidence="16" type="ORF">BSR29_02705</name>
</gene>
<dbReference type="EC" id="1.1.1.94" evidence="8"/>
<sequence>METQSARIIVLGAGAWGTTFAQVLADVGNYVTLWARDERTAGAINEFHTSKYLPGVVLPRKVSATTTVEPLLSEADGIVVALPSDALQEALPKFLGLITEDQEVISLTKGLFHGQFTSQIIAEAWDRPRDTITVISGPNLANEIIARQPAATVVACPQAERAKRVGKWCDAGYFRPYYSVDSLGCEVAGVVKNVIALAVGAAAGMGLGKNTSSTLITRGLAEMTRLGLALGANGETFLGLAGIGDLSTTCTSELSRNYSFGFNIGRGLTVPQALAASKGPCEGVKSCQSVLELANQAGVEMPITESVVDVIKHGHTAAQMGERLLGRARKRDGVSIELV</sequence>
<evidence type="ECO:0000259" key="15">
    <source>
        <dbReference type="Pfam" id="PF07479"/>
    </source>
</evidence>
<feature type="binding site" evidence="8">
    <location>
        <position position="192"/>
    </location>
    <ligand>
        <name>sn-glycerol 3-phosphate</name>
        <dbReference type="ChEBI" id="CHEBI:57597"/>
    </ligand>
</feature>
<dbReference type="InterPro" id="IPR006109">
    <property type="entry name" value="G3P_DH_NAD-dep_C"/>
</dbReference>
<name>A0A1Q5PMN6_9ACTO</name>
<feature type="binding site" evidence="11">
    <location>
        <position position="256"/>
    </location>
    <ligand>
        <name>NAD(+)</name>
        <dbReference type="ChEBI" id="CHEBI:57540"/>
    </ligand>
</feature>
<organism evidence="16 17">
    <name type="scientific">Boudabousia liubingyangii</name>
    <dbReference type="NCBI Taxonomy" id="1921764"/>
    <lineage>
        <taxon>Bacteria</taxon>
        <taxon>Bacillati</taxon>
        <taxon>Actinomycetota</taxon>
        <taxon>Actinomycetes</taxon>
        <taxon>Actinomycetales</taxon>
        <taxon>Actinomycetaceae</taxon>
        <taxon>Boudabousia</taxon>
    </lineage>
</organism>
<evidence type="ECO:0000256" key="1">
    <source>
        <dbReference type="ARBA" id="ARBA00011009"/>
    </source>
</evidence>
<dbReference type="InterPro" id="IPR036291">
    <property type="entry name" value="NAD(P)-bd_dom_sf"/>
</dbReference>
<keyword evidence="6 8" id="KW-0594">Phospholipid biosynthesis</keyword>
<feature type="domain" description="Glycerol-3-phosphate dehydrogenase NAD-dependent N-terminal" evidence="14">
    <location>
        <begin position="8"/>
        <end position="160"/>
    </location>
</feature>
<feature type="binding site" evidence="8">
    <location>
        <position position="36"/>
    </location>
    <ligand>
        <name>NADPH</name>
        <dbReference type="ChEBI" id="CHEBI:57783"/>
    </ligand>
</feature>
<evidence type="ECO:0000256" key="5">
    <source>
        <dbReference type="ARBA" id="ARBA00023098"/>
    </source>
</evidence>
<comment type="pathway">
    <text evidence="8">Membrane lipid metabolism; glycerophospholipid metabolism.</text>
</comment>
<feature type="binding site" evidence="8">
    <location>
        <position position="141"/>
    </location>
    <ligand>
        <name>NADPH</name>
        <dbReference type="ChEBI" id="CHEBI:57783"/>
    </ligand>
</feature>
<feature type="binding site" evidence="8">
    <location>
        <position position="255"/>
    </location>
    <ligand>
        <name>sn-glycerol 3-phosphate</name>
        <dbReference type="ChEBI" id="CHEBI:57597"/>
    </ligand>
</feature>
<dbReference type="OrthoDB" id="9812273at2"/>
<feature type="binding site" evidence="8">
    <location>
        <position position="16"/>
    </location>
    <ligand>
        <name>NADPH</name>
        <dbReference type="ChEBI" id="CHEBI:57783"/>
    </ligand>
</feature>
<evidence type="ECO:0000256" key="6">
    <source>
        <dbReference type="ARBA" id="ARBA00023209"/>
    </source>
</evidence>
<dbReference type="GO" id="GO:0046167">
    <property type="term" value="P:glycerol-3-phosphate biosynthetic process"/>
    <property type="evidence" value="ECO:0007669"/>
    <property type="project" value="UniProtKB-UniRule"/>
</dbReference>
<dbReference type="NCBIfam" id="NF000940">
    <property type="entry name" value="PRK00094.1-2"/>
    <property type="match status" value="1"/>
</dbReference>
<feature type="domain" description="Glycerol-3-phosphate dehydrogenase NAD-dependent C-terminal" evidence="15">
    <location>
        <begin position="181"/>
        <end position="320"/>
    </location>
</feature>
<feature type="binding site" evidence="8">
    <location>
        <position position="109"/>
    </location>
    <ligand>
        <name>NADPH</name>
        <dbReference type="ChEBI" id="CHEBI:57783"/>
    </ligand>
</feature>
<keyword evidence="8" id="KW-0521">NADP</keyword>
<evidence type="ECO:0000256" key="8">
    <source>
        <dbReference type="HAMAP-Rule" id="MF_00394"/>
    </source>
</evidence>
<feature type="binding site" evidence="11">
    <location>
        <position position="141"/>
    </location>
    <ligand>
        <name>NAD(+)</name>
        <dbReference type="ChEBI" id="CHEBI:57540"/>
    </ligand>
</feature>
<evidence type="ECO:0000256" key="10">
    <source>
        <dbReference type="PIRSR" id="PIRSR000114-2"/>
    </source>
</evidence>
<feature type="binding site" evidence="8">
    <location>
        <position position="137"/>
    </location>
    <ligand>
        <name>sn-glycerol 3-phosphate</name>
        <dbReference type="ChEBI" id="CHEBI:57597"/>
    </ligand>
</feature>
<dbReference type="InterPro" id="IPR013328">
    <property type="entry name" value="6PGD_dom2"/>
</dbReference>
<dbReference type="PANTHER" id="PTHR11728:SF1">
    <property type="entry name" value="GLYCEROL-3-PHOSPHATE DEHYDROGENASE [NAD(+)] 2, CHLOROPLASTIC"/>
    <property type="match status" value="1"/>
</dbReference>
<dbReference type="GO" id="GO:0008654">
    <property type="term" value="P:phospholipid biosynthetic process"/>
    <property type="evidence" value="ECO:0007669"/>
    <property type="project" value="UniProtKB-KW"/>
</dbReference>
<evidence type="ECO:0000256" key="2">
    <source>
        <dbReference type="ARBA" id="ARBA00022516"/>
    </source>
</evidence>
<comment type="catalytic activity">
    <reaction evidence="8">
        <text>sn-glycerol 3-phosphate + NAD(+) = dihydroxyacetone phosphate + NADH + H(+)</text>
        <dbReference type="Rhea" id="RHEA:11092"/>
        <dbReference type="ChEBI" id="CHEBI:15378"/>
        <dbReference type="ChEBI" id="CHEBI:57540"/>
        <dbReference type="ChEBI" id="CHEBI:57597"/>
        <dbReference type="ChEBI" id="CHEBI:57642"/>
        <dbReference type="ChEBI" id="CHEBI:57945"/>
        <dbReference type="EC" id="1.1.1.94"/>
    </reaction>
</comment>
<dbReference type="SUPFAM" id="SSF51735">
    <property type="entry name" value="NAD(P)-binding Rossmann-fold domains"/>
    <property type="match status" value="1"/>
</dbReference>
<dbReference type="GO" id="GO:0005829">
    <property type="term" value="C:cytosol"/>
    <property type="evidence" value="ECO:0007669"/>
    <property type="project" value="TreeGrafter"/>
</dbReference>
<reference evidence="16 17" key="1">
    <citation type="submission" date="2016-11" db="EMBL/GenBank/DDBJ databases">
        <title>Actinomyces gypaetusis sp. nov. isolated from the vulture Gypaetus barbatus in Qinghai Tibet Plateau China.</title>
        <authorList>
            <person name="Meng X."/>
        </authorList>
    </citation>
    <scope>NUCLEOTIDE SEQUENCE [LARGE SCALE GENOMIC DNA]</scope>
    <source>
        <strain evidence="16 17">VUL4_2</strain>
    </source>
</reference>
<comment type="subcellular location">
    <subcellularLocation>
        <location evidence="8">Cytoplasm</location>
    </subcellularLocation>
</comment>
<dbReference type="InterPro" id="IPR008927">
    <property type="entry name" value="6-PGluconate_DH-like_C_sf"/>
</dbReference>
<evidence type="ECO:0000256" key="12">
    <source>
        <dbReference type="RuleBase" id="RU000437"/>
    </source>
</evidence>
<proteinExistence type="inferred from homology"/>
<keyword evidence="3 8" id="KW-0560">Oxidoreductase</keyword>
<dbReference type="Gene3D" id="1.10.1040.10">
    <property type="entry name" value="N-(1-d-carboxylethyl)-l-norvaline Dehydrogenase, domain 2"/>
    <property type="match status" value="1"/>
</dbReference>
<evidence type="ECO:0000313" key="17">
    <source>
        <dbReference type="Proteomes" id="UP000186785"/>
    </source>
</evidence>
<feature type="binding site" evidence="8">
    <location>
        <position position="256"/>
    </location>
    <ligand>
        <name>sn-glycerol 3-phosphate</name>
        <dbReference type="ChEBI" id="CHEBI:57597"/>
    </ligand>
</feature>
<feature type="active site" description="Proton acceptor" evidence="8 9">
    <location>
        <position position="192"/>
    </location>
</feature>
<dbReference type="EMBL" id="MQSV01000002">
    <property type="protein sequence ID" value="OKL48787.1"/>
    <property type="molecule type" value="Genomic_DNA"/>
</dbReference>
<dbReference type="NCBIfam" id="NF000942">
    <property type="entry name" value="PRK00094.1-4"/>
    <property type="match status" value="1"/>
</dbReference>
<keyword evidence="8" id="KW-0963">Cytoplasm</keyword>
<keyword evidence="8" id="KW-0547">Nucleotide-binding</keyword>
<evidence type="ECO:0000259" key="14">
    <source>
        <dbReference type="Pfam" id="PF01210"/>
    </source>
</evidence>
<dbReference type="STRING" id="1921764.BSR28_02565"/>